<feature type="chain" id="PRO_5038058432" evidence="1">
    <location>
        <begin position="18"/>
        <end position="107"/>
    </location>
</feature>
<protein>
    <submittedName>
        <fullName evidence="2">Uncharacterized protein</fullName>
    </submittedName>
</protein>
<reference evidence="2" key="1">
    <citation type="journal article" date="2014" name="Int. J. Syst. Evol. Microbiol.">
        <title>Complete genome sequence of Corynebacterium casei LMG S-19264T (=DSM 44701T), isolated from a smear-ripened cheese.</title>
        <authorList>
            <consortium name="US DOE Joint Genome Institute (JGI-PGF)"/>
            <person name="Walter F."/>
            <person name="Albersmeier A."/>
            <person name="Kalinowski J."/>
            <person name="Ruckert C."/>
        </authorList>
    </citation>
    <scope>NUCLEOTIDE SEQUENCE</scope>
    <source>
        <strain evidence="2">KCTC 32422</strain>
    </source>
</reference>
<dbReference type="RefSeq" id="WP_189541894.1">
    <property type="nucleotide sequence ID" value="NZ_BMZD01000006.1"/>
</dbReference>
<reference evidence="2" key="2">
    <citation type="submission" date="2020-09" db="EMBL/GenBank/DDBJ databases">
        <authorList>
            <person name="Sun Q."/>
            <person name="Kim S."/>
        </authorList>
    </citation>
    <scope>NUCLEOTIDE SEQUENCE</scope>
    <source>
        <strain evidence="2">KCTC 32422</strain>
    </source>
</reference>
<keyword evidence="1" id="KW-0732">Signal</keyword>
<organism evidence="2 3">
    <name type="scientific">Novosphingobium arvoryzae</name>
    <dbReference type="NCBI Taxonomy" id="1256514"/>
    <lineage>
        <taxon>Bacteria</taxon>
        <taxon>Pseudomonadati</taxon>
        <taxon>Pseudomonadota</taxon>
        <taxon>Alphaproteobacteria</taxon>
        <taxon>Sphingomonadales</taxon>
        <taxon>Sphingomonadaceae</taxon>
        <taxon>Novosphingobium</taxon>
    </lineage>
</organism>
<accession>A0A918RJI0</accession>
<keyword evidence="3" id="KW-1185">Reference proteome</keyword>
<comment type="caution">
    <text evidence="2">The sequence shown here is derived from an EMBL/GenBank/DDBJ whole genome shotgun (WGS) entry which is preliminary data.</text>
</comment>
<evidence type="ECO:0000313" key="3">
    <source>
        <dbReference type="Proteomes" id="UP000634139"/>
    </source>
</evidence>
<evidence type="ECO:0000313" key="2">
    <source>
        <dbReference type="EMBL" id="GHA02544.1"/>
    </source>
</evidence>
<gene>
    <name evidence="2" type="ORF">GCM10011617_24050</name>
</gene>
<dbReference type="AlphaFoldDB" id="A0A918RJI0"/>
<sequence>MAGQFFAVLAAAGLVSAGVAATGETRSAAALPTVSVEAVAVAAKAEADACKTEAVAQGADVVATLQQDRACYGAGQGGGEGMNALPIILGGAGMIGLGIALASGSNA</sequence>
<name>A0A918RJI0_9SPHN</name>
<dbReference type="Proteomes" id="UP000634139">
    <property type="component" value="Unassembled WGS sequence"/>
</dbReference>
<proteinExistence type="predicted"/>
<evidence type="ECO:0000256" key="1">
    <source>
        <dbReference type="SAM" id="SignalP"/>
    </source>
</evidence>
<dbReference type="EMBL" id="BMZD01000006">
    <property type="protein sequence ID" value="GHA02544.1"/>
    <property type="molecule type" value="Genomic_DNA"/>
</dbReference>
<feature type="signal peptide" evidence="1">
    <location>
        <begin position="1"/>
        <end position="17"/>
    </location>
</feature>